<comment type="caution">
    <text evidence="1">The sequence shown here is derived from an EMBL/GenBank/DDBJ whole genome shotgun (WGS) entry which is preliminary data.</text>
</comment>
<dbReference type="Proteomes" id="UP000053558">
    <property type="component" value="Unassembled WGS sequence"/>
</dbReference>
<gene>
    <name evidence="1" type="ORF">CONPUDRAFT_81161</name>
</gene>
<dbReference type="EMBL" id="JH711576">
    <property type="protein sequence ID" value="EIW83081.1"/>
    <property type="molecule type" value="Genomic_DNA"/>
</dbReference>
<accession>A0A5M3MWV1</accession>
<sequence length="68" mass="7653">MGLHWVYRGPVSAGVCPTGPTYDIWMTKVAEKQPQKQKNLSVELSASLSRAYLQPIFNAQQTYVSPKR</sequence>
<organism evidence="1 2">
    <name type="scientific">Coniophora puteana (strain RWD-64-598)</name>
    <name type="common">Brown rot fungus</name>
    <dbReference type="NCBI Taxonomy" id="741705"/>
    <lineage>
        <taxon>Eukaryota</taxon>
        <taxon>Fungi</taxon>
        <taxon>Dikarya</taxon>
        <taxon>Basidiomycota</taxon>
        <taxon>Agaricomycotina</taxon>
        <taxon>Agaricomycetes</taxon>
        <taxon>Agaricomycetidae</taxon>
        <taxon>Boletales</taxon>
        <taxon>Coniophorineae</taxon>
        <taxon>Coniophoraceae</taxon>
        <taxon>Coniophora</taxon>
    </lineage>
</organism>
<name>A0A5M3MWV1_CONPW</name>
<dbReference type="GeneID" id="19210190"/>
<proteinExistence type="predicted"/>
<dbReference type="KEGG" id="cput:CONPUDRAFT_81161"/>
<dbReference type="RefSeq" id="XP_007766532.1">
    <property type="nucleotide sequence ID" value="XM_007768342.1"/>
</dbReference>
<evidence type="ECO:0000313" key="2">
    <source>
        <dbReference type="Proteomes" id="UP000053558"/>
    </source>
</evidence>
<keyword evidence="2" id="KW-1185">Reference proteome</keyword>
<reference evidence="2" key="1">
    <citation type="journal article" date="2012" name="Science">
        <title>The Paleozoic origin of enzymatic lignin decomposition reconstructed from 31 fungal genomes.</title>
        <authorList>
            <person name="Floudas D."/>
            <person name="Binder M."/>
            <person name="Riley R."/>
            <person name="Barry K."/>
            <person name="Blanchette R.A."/>
            <person name="Henrissat B."/>
            <person name="Martinez A.T."/>
            <person name="Otillar R."/>
            <person name="Spatafora J.W."/>
            <person name="Yadav J.S."/>
            <person name="Aerts A."/>
            <person name="Benoit I."/>
            <person name="Boyd A."/>
            <person name="Carlson A."/>
            <person name="Copeland A."/>
            <person name="Coutinho P.M."/>
            <person name="de Vries R.P."/>
            <person name="Ferreira P."/>
            <person name="Findley K."/>
            <person name="Foster B."/>
            <person name="Gaskell J."/>
            <person name="Glotzer D."/>
            <person name="Gorecki P."/>
            <person name="Heitman J."/>
            <person name="Hesse C."/>
            <person name="Hori C."/>
            <person name="Igarashi K."/>
            <person name="Jurgens J.A."/>
            <person name="Kallen N."/>
            <person name="Kersten P."/>
            <person name="Kohler A."/>
            <person name="Kuees U."/>
            <person name="Kumar T.K.A."/>
            <person name="Kuo A."/>
            <person name="LaButti K."/>
            <person name="Larrondo L.F."/>
            <person name="Lindquist E."/>
            <person name="Ling A."/>
            <person name="Lombard V."/>
            <person name="Lucas S."/>
            <person name="Lundell T."/>
            <person name="Martin R."/>
            <person name="McLaughlin D.J."/>
            <person name="Morgenstern I."/>
            <person name="Morin E."/>
            <person name="Murat C."/>
            <person name="Nagy L.G."/>
            <person name="Nolan M."/>
            <person name="Ohm R.A."/>
            <person name="Patyshakuliyeva A."/>
            <person name="Rokas A."/>
            <person name="Ruiz-Duenas F.J."/>
            <person name="Sabat G."/>
            <person name="Salamov A."/>
            <person name="Samejima M."/>
            <person name="Schmutz J."/>
            <person name="Slot J.C."/>
            <person name="St John F."/>
            <person name="Stenlid J."/>
            <person name="Sun H."/>
            <person name="Sun S."/>
            <person name="Syed K."/>
            <person name="Tsang A."/>
            <person name="Wiebenga A."/>
            <person name="Young D."/>
            <person name="Pisabarro A."/>
            <person name="Eastwood D.C."/>
            <person name="Martin F."/>
            <person name="Cullen D."/>
            <person name="Grigoriev I.V."/>
            <person name="Hibbett D.S."/>
        </authorList>
    </citation>
    <scope>NUCLEOTIDE SEQUENCE [LARGE SCALE GENOMIC DNA]</scope>
    <source>
        <strain evidence="2">RWD-64-598 SS2</strain>
    </source>
</reference>
<dbReference type="AlphaFoldDB" id="A0A5M3MWV1"/>
<evidence type="ECO:0000313" key="1">
    <source>
        <dbReference type="EMBL" id="EIW83081.1"/>
    </source>
</evidence>
<protein>
    <submittedName>
        <fullName evidence="1">Uncharacterized protein</fullName>
    </submittedName>
</protein>